<organism evidence="10 11">
    <name type="scientific">Zymomonas mobilis subsp. pomaceae (strain ATCC 29192 / DSM 22645 / JCM 10191 / CCUG 17912 / NBRC 13757 / NCIMB 11200 / NRRL B-4491 / Barker I)</name>
    <dbReference type="NCBI Taxonomy" id="579138"/>
    <lineage>
        <taxon>Bacteria</taxon>
        <taxon>Pseudomonadati</taxon>
        <taxon>Pseudomonadota</taxon>
        <taxon>Alphaproteobacteria</taxon>
        <taxon>Sphingomonadales</taxon>
        <taxon>Zymomonadaceae</taxon>
        <taxon>Zymomonas</taxon>
    </lineage>
</organism>
<evidence type="ECO:0000256" key="3">
    <source>
        <dbReference type="ARBA" id="ARBA00011529"/>
    </source>
</evidence>
<dbReference type="GO" id="GO:0035435">
    <property type="term" value="P:phosphate ion transmembrane transport"/>
    <property type="evidence" value="ECO:0007669"/>
    <property type="project" value="InterPro"/>
</dbReference>
<feature type="signal peptide" evidence="8">
    <location>
        <begin position="1"/>
        <end position="21"/>
    </location>
</feature>
<feature type="chain" id="PRO_5003376386" description="Phosphate-binding protein PstS" evidence="8">
    <location>
        <begin position="22"/>
        <end position="345"/>
    </location>
</feature>
<name>F8EU60_ZYMMT</name>
<dbReference type="HOGENOM" id="CLU_034528_1_0_5"/>
<dbReference type="KEGG" id="zmp:Zymop_0237"/>
<dbReference type="STRING" id="579138.Zymop_0237"/>
<dbReference type="EMBL" id="CP002865">
    <property type="protein sequence ID" value="AEI37140.1"/>
    <property type="molecule type" value="Genomic_DNA"/>
</dbReference>
<evidence type="ECO:0000256" key="1">
    <source>
        <dbReference type="ARBA" id="ARBA00002841"/>
    </source>
</evidence>
<dbReference type="InterPro" id="IPR050962">
    <property type="entry name" value="Phosphate-bind_PstS"/>
</dbReference>
<dbReference type="NCBIfam" id="NF008171">
    <property type="entry name" value="PRK10918.1"/>
    <property type="match status" value="1"/>
</dbReference>
<dbReference type="RefSeq" id="WP_013933540.1">
    <property type="nucleotide sequence ID" value="NC_015709.1"/>
</dbReference>
<dbReference type="NCBIfam" id="TIGR00975">
    <property type="entry name" value="3a0107s03"/>
    <property type="match status" value="1"/>
</dbReference>
<evidence type="ECO:0000256" key="2">
    <source>
        <dbReference type="ARBA" id="ARBA00008725"/>
    </source>
</evidence>
<evidence type="ECO:0000256" key="7">
    <source>
        <dbReference type="PIRNR" id="PIRNR002756"/>
    </source>
</evidence>
<keyword evidence="6 7" id="KW-0592">Phosphate transport</keyword>
<comment type="function">
    <text evidence="1 7">Part of the ABC transporter complex PstSACB involved in phosphate import.</text>
</comment>
<dbReference type="GO" id="GO:0043190">
    <property type="term" value="C:ATP-binding cassette (ABC) transporter complex"/>
    <property type="evidence" value="ECO:0007669"/>
    <property type="project" value="InterPro"/>
</dbReference>
<dbReference type="PANTHER" id="PTHR42996:SF1">
    <property type="entry name" value="PHOSPHATE-BINDING PROTEIN PSTS"/>
    <property type="match status" value="1"/>
</dbReference>
<comment type="similarity">
    <text evidence="2 7">Belongs to the PstS family.</text>
</comment>
<evidence type="ECO:0000256" key="6">
    <source>
        <dbReference type="ARBA" id="ARBA00022592"/>
    </source>
</evidence>
<dbReference type="Gene3D" id="3.40.190.10">
    <property type="entry name" value="Periplasmic binding protein-like II"/>
    <property type="match status" value="2"/>
</dbReference>
<dbReference type="PIRSF" id="PIRSF002756">
    <property type="entry name" value="PstS"/>
    <property type="match status" value="1"/>
</dbReference>
<evidence type="ECO:0000259" key="9">
    <source>
        <dbReference type="Pfam" id="PF12849"/>
    </source>
</evidence>
<evidence type="ECO:0000313" key="11">
    <source>
        <dbReference type="Proteomes" id="UP000000491"/>
    </source>
</evidence>
<dbReference type="Pfam" id="PF12849">
    <property type="entry name" value="PBP_like_2"/>
    <property type="match status" value="1"/>
</dbReference>
<accession>F8EU60</accession>
<comment type="subunit">
    <text evidence="3 7">The complex is composed of two ATP-binding proteins (PstB), two transmembrane proteins (PstC and PstA) and a solute-binding protein (PstS).</text>
</comment>
<dbReference type="CDD" id="cd13565">
    <property type="entry name" value="PBP2_PstS"/>
    <property type="match status" value="1"/>
</dbReference>
<dbReference type="Proteomes" id="UP000000491">
    <property type="component" value="Chromosome"/>
</dbReference>
<evidence type="ECO:0000256" key="5">
    <source>
        <dbReference type="ARBA" id="ARBA00022448"/>
    </source>
</evidence>
<evidence type="ECO:0000256" key="8">
    <source>
        <dbReference type="SAM" id="SignalP"/>
    </source>
</evidence>
<keyword evidence="5 7" id="KW-0813">Transport</keyword>
<dbReference type="AlphaFoldDB" id="F8EU60"/>
<dbReference type="InterPro" id="IPR024370">
    <property type="entry name" value="PBP_domain"/>
</dbReference>
<sequence length="345" mass="37089">MVKKIAALVGFMSLLGSSAYAMTISGAGATFPAPVYGKWANDYRSKTGIVINYQPIGSGGGIKQINASTIDFGASDKPLKTDELSKGGLYQFPTVMGGIVPIVNLPGLRSGRLHLTGSLLADIYLGKITKWNDNRIASINPWLKLPAVPITVVHRADGSGTSFQFTSYLTLKSSEWASRVGASDAVQWPSGLGGKGNDGVAAFVKQTVGAIGYVEYAYTRQSTVPYALIANYEGQFPHPSTESFTAASAAADWTHAPGNGISLLDQKGKNSWPLVSTTYILLHKTPNKPETTTEVLKFFDWAYQNGDSAALSLDYAPLPKEVKTFIRQQWPHNIQVNGKPVYNAH</sequence>
<reference evidence="10 11" key="1">
    <citation type="journal article" date="2011" name="J. Bacteriol.">
        <title>Genome sequence of the ethanol-producing Zymomonas mobilis subsp. pomaceae lectotype strain ATCC 29192.</title>
        <authorList>
            <person name="Kouvelis V.N."/>
            <person name="Davenport K.W."/>
            <person name="Brettin T.S."/>
            <person name="Bruce D."/>
            <person name="Detter C."/>
            <person name="Han C.S."/>
            <person name="Nolan M."/>
            <person name="Tapia R."/>
            <person name="Damoulaki A."/>
            <person name="Kyrpides N.C."/>
            <person name="Typas M.A."/>
            <person name="Pappas K.M."/>
        </authorList>
    </citation>
    <scope>NUCLEOTIDE SEQUENCE [LARGE SCALE GENOMIC DNA]</scope>
    <source>
        <strain evidence="11">ATCC 29192 / DSM 22645 / JCM 10191 / CCUG 17912 / NBRC 13757 / NCIMB 11200 / NRRL B-4491 / Barker I</strain>
    </source>
</reference>
<gene>
    <name evidence="10" type="ordered locus">Zymop_0237</name>
</gene>
<dbReference type="InterPro" id="IPR005673">
    <property type="entry name" value="ABC_phos-bd_PstS"/>
</dbReference>
<dbReference type="eggNOG" id="COG0226">
    <property type="taxonomic scope" value="Bacteria"/>
</dbReference>
<dbReference type="SUPFAM" id="SSF53850">
    <property type="entry name" value="Periplasmic binding protein-like II"/>
    <property type="match status" value="1"/>
</dbReference>
<keyword evidence="8" id="KW-0732">Signal</keyword>
<protein>
    <recommendedName>
        <fullName evidence="4 7">Phosphate-binding protein PstS</fullName>
    </recommendedName>
</protein>
<dbReference type="PATRIC" id="fig|579138.3.peg.253"/>
<dbReference type="PANTHER" id="PTHR42996">
    <property type="entry name" value="PHOSPHATE-BINDING PROTEIN PSTS"/>
    <property type="match status" value="1"/>
</dbReference>
<evidence type="ECO:0000256" key="4">
    <source>
        <dbReference type="ARBA" id="ARBA00021889"/>
    </source>
</evidence>
<evidence type="ECO:0000313" key="10">
    <source>
        <dbReference type="EMBL" id="AEI37140.1"/>
    </source>
</evidence>
<dbReference type="GO" id="GO:0042301">
    <property type="term" value="F:phosphate ion binding"/>
    <property type="evidence" value="ECO:0007669"/>
    <property type="project" value="InterPro"/>
</dbReference>
<feature type="domain" description="PBP" evidence="9">
    <location>
        <begin position="22"/>
        <end position="303"/>
    </location>
</feature>
<proteinExistence type="inferred from homology"/>